<keyword evidence="8 9" id="KW-0472">Membrane</keyword>
<feature type="transmembrane region" description="Helical" evidence="9">
    <location>
        <begin position="38"/>
        <end position="58"/>
    </location>
</feature>
<comment type="caution">
    <text evidence="10">The sequence shown here is derived from an EMBL/GenBank/DDBJ whole genome shotgun (WGS) entry which is preliminary data.</text>
</comment>
<evidence type="ECO:0000256" key="1">
    <source>
        <dbReference type="ARBA" id="ARBA00004127"/>
    </source>
</evidence>
<evidence type="ECO:0000256" key="6">
    <source>
        <dbReference type="ARBA" id="ARBA00022737"/>
    </source>
</evidence>
<dbReference type="Proteomes" id="UP000516437">
    <property type="component" value="Chromosome 7"/>
</dbReference>
<evidence type="ECO:0000256" key="9">
    <source>
        <dbReference type="SAM" id="Phobius"/>
    </source>
</evidence>
<evidence type="ECO:0000256" key="3">
    <source>
        <dbReference type="ARBA" id="ARBA00022448"/>
    </source>
</evidence>
<proteinExistence type="inferred from homology"/>
<keyword evidence="7 9" id="KW-1133">Transmembrane helix</keyword>
<dbReference type="OrthoDB" id="409725at2759"/>
<keyword evidence="11" id="KW-1185">Reference proteome</keyword>
<dbReference type="GO" id="GO:0051260">
    <property type="term" value="P:protein homooligomerization"/>
    <property type="evidence" value="ECO:0007669"/>
    <property type="project" value="UniProtKB-ARBA"/>
</dbReference>
<protein>
    <submittedName>
        <fullName evidence="10">Bidirectional sugar transporter SWEET3</fullName>
    </submittedName>
</protein>
<dbReference type="InterPro" id="IPR047664">
    <property type="entry name" value="SWEET"/>
</dbReference>
<feature type="transmembrane region" description="Helical" evidence="9">
    <location>
        <begin position="70"/>
        <end position="92"/>
    </location>
</feature>
<keyword evidence="4 10" id="KW-0762">Sugar transport</keyword>
<feature type="transmembrane region" description="Helical" evidence="9">
    <location>
        <begin position="6"/>
        <end position="31"/>
    </location>
</feature>
<evidence type="ECO:0000313" key="10">
    <source>
        <dbReference type="EMBL" id="KAB1204988.1"/>
    </source>
</evidence>
<keyword evidence="5 9" id="KW-0812">Transmembrane</keyword>
<dbReference type="EMBL" id="RXIC02000025">
    <property type="protein sequence ID" value="KAB1204988.1"/>
    <property type="molecule type" value="Genomic_DNA"/>
</dbReference>
<dbReference type="Gene3D" id="1.20.1280.290">
    <property type="match status" value="1"/>
</dbReference>
<evidence type="ECO:0000256" key="4">
    <source>
        <dbReference type="ARBA" id="ARBA00022597"/>
    </source>
</evidence>
<gene>
    <name evidence="10" type="ORF">CJ030_MR7G015178</name>
</gene>
<dbReference type="GO" id="GO:0051119">
    <property type="term" value="F:sugar transmembrane transporter activity"/>
    <property type="evidence" value="ECO:0007669"/>
    <property type="project" value="InterPro"/>
</dbReference>
<reference evidence="10 11" key="1">
    <citation type="journal article" date="2019" name="Plant Biotechnol. J.">
        <title>The red bayberry genome and genetic basis of sex determination.</title>
        <authorList>
            <person name="Jia H.M."/>
            <person name="Jia H.J."/>
            <person name="Cai Q.L."/>
            <person name="Wang Y."/>
            <person name="Zhao H.B."/>
            <person name="Yang W.F."/>
            <person name="Wang G.Y."/>
            <person name="Li Y.H."/>
            <person name="Zhan D.L."/>
            <person name="Shen Y.T."/>
            <person name="Niu Q.F."/>
            <person name="Chang L."/>
            <person name="Qiu J."/>
            <person name="Zhao L."/>
            <person name="Xie H.B."/>
            <person name="Fu W.Y."/>
            <person name="Jin J."/>
            <person name="Li X.W."/>
            <person name="Jiao Y."/>
            <person name="Zhou C.C."/>
            <person name="Tu T."/>
            <person name="Chai C.Y."/>
            <person name="Gao J.L."/>
            <person name="Fan L.J."/>
            <person name="van de Weg E."/>
            <person name="Wang J.Y."/>
            <person name="Gao Z.S."/>
        </authorList>
    </citation>
    <scope>NUCLEOTIDE SEQUENCE [LARGE SCALE GENOMIC DNA]</scope>
    <source>
        <tissue evidence="10">Leaves</tissue>
    </source>
</reference>
<evidence type="ECO:0000256" key="7">
    <source>
        <dbReference type="ARBA" id="ARBA00022989"/>
    </source>
</evidence>
<comment type="subcellular location">
    <subcellularLocation>
        <location evidence="1">Endomembrane system</location>
        <topology evidence="1">Multi-pass membrane protein</topology>
    </subcellularLocation>
</comment>
<keyword evidence="6" id="KW-0677">Repeat</keyword>
<dbReference type="PANTHER" id="PTHR10791:SF28">
    <property type="entry name" value="BIDIRECTIONAL SUGAR TRANSPORTER SWEET3"/>
    <property type="match status" value="1"/>
</dbReference>
<evidence type="ECO:0000256" key="2">
    <source>
        <dbReference type="ARBA" id="ARBA00007809"/>
    </source>
</evidence>
<evidence type="ECO:0000256" key="8">
    <source>
        <dbReference type="ARBA" id="ARBA00023136"/>
    </source>
</evidence>
<evidence type="ECO:0000313" key="11">
    <source>
        <dbReference type="Proteomes" id="UP000516437"/>
    </source>
</evidence>
<dbReference type="InterPro" id="IPR004316">
    <property type="entry name" value="SWEET_rpt"/>
</dbReference>
<comment type="similarity">
    <text evidence="2">Belongs to the SWEET sugar transporter family.</text>
</comment>
<accession>A0A6A1UYU8</accession>
<dbReference type="GO" id="GO:0016020">
    <property type="term" value="C:membrane"/>
    <property type="evidence" value="ECO:0007669"/>
    <property type="project" value="InterPro"/>
</dbReference>
<dbReference type="AlphaFoldDB" id="A0A6A1UYU8"/>
<evidence type="ECO:0000256" key="5">
    <source>
        <dbReference type="ARBA" id="ARBA00022692"/>
    </source>
</evidence>
<dbReference type="GO" id="GO:0012505">
    <property type="term" value="C:endomembrane system"/>
    <property type="evidence" value="ECO:0007669"/>
    <property type="project" value="UniProtKB-SubCell"/>
</dbReference>
<name>A0A6A1UYU8_9ROSI</name>
<organism evidence="10 11">
    <name type="scientific">Morella rubra</name>
    <name type="common">Chinese bayberry</name>
    <dbReference type="NCBI Taxonomy" id="262757"/>
    <lineage>
        <taxon>Eukaryota</taxon>
        <taxon>Viridiplantae</taxon>
        <taxon>Streptophyta</taxon>
        <taxon>Embryophyta</taxon>
        <taxon>Tracheophyta</taxon>
        <taxon>Spermatophyta</taxon>
        <taxon>Magnoliopsida</taxon>
        <taxon>eudicotyledons</taxon>
        <taxon>Gunneridae</taxon>
        <taxon>Pentapetalae</taxon>
        <taxon>rosids</taxon>
        <taxon>fabids</taxon>
        <taxon>Fagales</taxon>
        <taxon>Myricaceae</taxon>
        <taxon>Morella</taxon>
    </lineage>
</organism>
<dbReference type="FunFam" id="1.20.1280.290:FF:000002">
    <property type="entry name" value="Bidirectional sugar transporter SWEET"/>
    <property type="match status" value="1"/>
</dbReference>
<dbReference type="Pfam" id="PF03083">
    <property type="entry name" value="MtN3_slv"/>
    <property type="match status" value="1"/>
</dbReference>
<dbReference type="PANTHER" id="PTHR10791">
    <property type="entry name" value="RAG1-ACTIVATING PROTEIN 1"/>
    <property type="match status" value="1"/>
</dbReference>
<sequence>MGAVQMNVAIAMTLVIVIFCTTSLISALALHDHHHRKLVAGSVGTVVAIAMYASPLVVVKQVIHTKSVEFMPFSLSFFSFLSSSSWMTYGLLSHDPFLTTPNLVGCPLSILQLMLHCKYRKRGVIKEEQDKRDLEKNFTKSKQSELAIEDGTDGKS</sequence>
<keyword evidence="3" id="KW-0813">Transport</keyword>